<sequence length="130" mass="14628">MLAQALPEPLPSGDLGGPALRAFFRMAEQWKLRVAEQRRLLGDPPESTFYKWKRQQDGALGRDTLERISYLLGIWQALQILFPDPAQADAWLHKPNAAPLFGGHSALERMLSGNVADLYVVRQYLDAQRG</sequence>
<keyword evidence="4" id="KW-1185">Reference proteome</keyword>
<evidence type="ECO:0000313" key="3">
    <source>
        <dbReference type="EMBL" id="MFC5527595.1"/>
    </source>
</evidence>
<evidence type="ECO:0000313" key="4">
    <source>
        <dbReference type="Proteomes" id="UP001596114"/>
    </source>
</evidence>
<proteinExistence type="predicted"/>
<dbReference type="Pfam" id="PF20432">
    <property type="entry name" value="Xre-like-HTH"/>
    <property type="match status" value="1"/>
</dbReference>
<organism evidence="3 4">
    <name type="scientific">Rhodanobacter ginsengisoli</name>
    <dbReference type="NCBI Taxonomy" id="418646"/>
    <lineage>
        <taxon>Bacteria</taxon>
        <taxon>Pseudomonadati</taxon>
        <taxon>Pseudomonadota</taxon>
        <taxon>Gammaproteobacteria</taxon>
        <taxon>Lysobacterales</taxon>
        <taxon>Rhodanobacteraceae</taxon>
        <taxon>Rhodanobacter</taxon>
    </lineage>
</organism>
<name>A0ABW0QS26_9GAMM</name>
<dbReference type="Pfam" id="PF09722">
    <property type="entry name" value="Xre_MbcA_ParS_C"/>
    <property type="match status" value="1"/>
</dbReference>
<protein>
    <submittedName>
        <fullName evidence="3">Antitoxin Xre/MbcA/ParS toxin-binding domain-containing protein</fullName>
    </submittedName>
</protein>
<evidence type="ECO:0000259" key="1">
    <source>
        <dbReference type="Pfam" id="PF09722"/>
    </source>
</evidence>
<feature type="domain" description="Antitoxin Xre-like helix-turn-helix" evidence="2">
    <location>
        <begin position="14"/>
        <end position="73"/>
    </location>
</feature>
<dbReference type="EMBL" id="JBHSNF010000005">
    <property type="protein sequence ID" value="MFC5527595.1"/>
    <property type="molecule type" value="Genomic_DNA"/>
</dbReference>
<dbReference type="Proteomes" id="UP001596114">
    <property type="component" value="Unassembled WGS sequence"/>
</dbReference>
<accession>A0ABW0QS26</accession>
<dbReference type="RefSeq" id="WP_377322354.1">
    <property type="nucleotide sequence ID" value="NZ_JBHSNF010000005.1"/>
</dbReference>
<gene>
    <name evidence="3" type="ORF">ACFPPA_17765</name>
</gene>
<dbReference type="InterPro" id="IPR024467">
    <property type="entry name" value="Xre/MbcA/ParS-like_toxin-bd"/>
</dbReference>
<comment type="caution">
    <text evidence="3">The sequence shown here is derived from an EMBL/GenBank/DDBJ whole genome shotgun (WGS) entry which is preliminary data.</text>
</comment>
<evidence type="ECO:0000259" key="2">
    <source>
        <dbReference type="Pfam" id="PF20432"/>
    </source>
</evidence>
<dbReference type="InterPro" id="IPR046847">
    <property type="entry name" value="Xre-like_HTH"/>
</dbReference>
<feature type="domain" description="Antitoxin Xre/MbcA/ParS-like toxin-binding" evidence="1">
    <location>
        <begin position="77"/>
        <end position="130"/>
    </location>
</feature>
<reference evidence="4" key="1">
    <citation type="journal article" date="2019" name="Int. J. Syst. Evol. Microbiol.">
        <title>The Global Catalogue of Microorganisms (GCM) 10K type strain sequencing project: providing services to taxonomists for standard genome sequencing and annotation.</title>
        <authorList>
            <consortium name="The Broad Institute Genomics Platform"/>
            <consortium name="The Broad Institute Genome Sequencing Center for Infectious Disease"/>
            <person name="Wu L."/>
            <person name="Ma J."/>
        </authorList>
    </citation>
    <scope>NUCLEOTIDE SEQUENCE [LARGE SCALE GENOMIC DNA]</scope>
    <source>
        <strain evidence="4">CGMCC 1.16619</strain>
    </source>
</reference>